<dbReference type="EMBL" id="PVNK01000146">
    <property type="protein sequence ID" value="PRP98267.1"/>
    <property type="molecule type" value="Genomic_DNA"/>
</dbReference>
<organism evidence="2 3">
    <name type="scientific">Enhygromyxa salina</name>
    <dbReference type="NCBI Taxonomy" id="215803"/>
    <lineage>
        <taxon>Bacteria</taxon>
        <taxon>Pseudomonadati</taxon>
        <taxon>Myxococcota</taxon>
        <taxon>Polyangia</taxon>
        <taxon>Nannocystales</taxon>
        <taxon>Nannocystaceae</taxon>
        <taxon>Enhygromyxa</taxon>
    </lineage>
</organism>
<dbReference type="OrthoDB" id="9856797at2"/>
<feature type="region of interest" description="Disordered" evidence="1">
    <location>
        <begin position="43"/>
        <end position="66"/>
    </location>
</feature>
<protein>
    <recommendedName>
        <fullName evidence="4">Lipoprotein</fullName>
    </recommendedName>
</protein>
<comment type="caution">
    <text evidence="2">The sequence shown here is derived from an EMBL/GenBank/DDBJ whole genome shotgun (WGS) entry which is preliminary data.</text>
</comment>
<sequence length="248" mass="26367">MEGRLSVGPRRLLGAWVLASACTMTNPAFDQDDSINDVRATSTGIETTGEVGDEATDEGDESEGIETGAEDEIATGSESGTVEILASFVGCRGTDNYTPAECALWAGQGQANAVAIDESSDSGHFLVACLAFPKEPALEGKTITKVSLEMHTINTFWAGSDSSGEIWKVEPFTVVDFFLGVPLLAGDEPVASNSEVGPIDAPIQWELHSEVFIPDEATYLCAYPLSDDGLYLYSHEGLVPPKLHVAYQ</sequence>
<accession>A0A2S9XZH3</accession>
<dbReference type="Proteomes" id="UP000237968">
    <property type="component" value="Unassembled WGS sequence"/>
</dbReference>
<dbReference type="PROSITE" id="PS51257">
    <property type="entry name" value="PROKAR_LIPOPROTEIN"/>
    <property type="match status" value="1"/>
</dbReference>
<evidence type="ECO:0000256" key="1">
    <source>
        <dbReference type="SAM" id="MobiDB-lite"/>
    </source>
</evidence>
<gene>
    <name evidence="2" type="ORF">ENSA5_29990</name>
</gene>
<evidence type="ECO:0000313" key="2">
    <source>
        <dbReference type="EMBL" id="PRP98267.1"/>
    </source>
</evidence>
<proteinExistence type="predicted"/>
<keyword evidence="3" id="KW-1185">Reference proteome</keyword>
<reference evidence="2 3" key="1">
    <citation type="submission" date="2018-03" db="EMBL/GenBank/DDBJ databases">
        <title>Draft Genome Sequences of the Obligatory Marine Myxobacteria Enhygromyxa salina SWB005.</title>
        <authorList>
            <person name="Poehlein A."/>
            <person name="Moghaddam J.A."/>
            <person name="Harms H."/>
            <person name="Alanjari M."/>
            <person name="Koenig G.M."/>
            <person name="Daniel R."/>
            <person name="Schaeberle T.F."/>
        </authorList>
    </citation>
    <scope>NUCLEOTIDE SEQUENCE [LARGE SCALE GENOMIC DNA]</scope>
    <source>
        <strain evidence="2 3">SWB005</strain>
    </source>
</reference>
<feature type="compositionally biased region" description="Acidic residues" evidence="1">
    <location>
        <begin position="51"/>
        <end position="66"/>
    </location>
</feature>
<evidence type="ECO:0008006" key="4">
    <source>
        <dbReference type="Google" id="ProtNLM"/>
    </source>
</evidence>
<dbReference type="AlphaFoldDB" id="A0A2S9XZH3"/>
<evidence type="ECO:0000313" key="3">
    <source>
        <dbReference type="Proteomes" id="UP000237968"/>
    </source>
</evidence>
<name>A0A2S9XZH3_9BACT</name>